<dbReference type="AlphaFoldDB" id="E3MRA6"/>
<protein>
    <submittedName>
        <fullName evidence="1">Uncharacterized protein</fullName>
    </submittedName>
</protein>
<proteinExistence type="predicted"/>
<dbReference type="EMBL" id="DS268468">
    <property type="protein sequence ID" value="EFP07272.1"/>
    <property type="molecule type" value="Genomic_DNA"/>
</dbReference>
<reference evidence="1" key="1">
    <citation type="submission" date="2007-07" db="EMBL/GenBank/DDBJ databases">
        <title>PCAP assembly of the Caenorhabditis remanei genome.</title>
        <authorList>
            <consortium name="The Caenorhabditis remanei Sequencing Consortium"/>
            <person name="Wilson R.K."/>
        </authorList>
    </citation>
    <scope>NUCLEOTIDE SEQUENCE [LARGE SCALE GENOMIC DNA]</scope>
    <source>
        <strain evidence="1">PB4641</strain>
    </source>
</reference>
<organism evidence="2">
    <name type="scientific">Caenorhabditis remanei</name>
    <name type="common">Caenorhabditis vulgaris</name>
    <dbReference type="NCBI Taxonomy" id="31234"/>
    <lineage>
        <taxon>Eukaryota</taxon>
        <taxon>Metazoa</taxon>
        <taxon>Ecdysozoa</taxon>
        <taxon>Nematoda</taxon>
        <taxon>Chromadorea</taxon>
        <taxon>Rhabditida</taxon>
        <taxon>Rhabditina</taxon>
        <taxon>Rhabditomorpha</taxon>
        <taxon>Rhabditoidea</taxon>
        <taxon>Rhabditidae</taxon>
        <taxon>Peloderinae</taxon>
        <taxon>Caenorhabditis</taxon>
    </lineage>
</organism>
<dbReference type="HOGENOM" id="CLU_2308672_0_0_1"/>
<gene>
    <name evidence="1" type="ORF">CRE_13494</name>
</gene>
<dbReference type="Proteomes" id="UP000008281">
    <property type="component" value="Unassembled WGS sequence"/>
</dbReference>
<name>E3MRA6_CAERE</name>
<dbReference type="InParanoid" id="E3MRA6"/>
<evidence type="ECO:0000313" key="1">
    <source>
        <dbReference type="EMBL" id="EFP07272.1"/>
    </source>
</evidence>
<accession>E3MRA6</accession>
<keyword evidence="2" id="KW-1185">Reference proteome</keyword>
<sequence>MNMKLKIPLKVQKFNRPGKPVKNGGAVFGVREPFEKFEEEFVSSLGGHSQQENSSDSLMMGQVSVTHSLLKVDSEQDAPSFRELLSSLLVVENDMNSQAK</sequence>
<evidence type="ECO:0000313" key="2">
    <source>
        <dbReference type="Proteomes" id="UP000008281"/>
    </source>
</evidence>